<dbReference type="Gene3D" id="2.160.20.10">
    <property type="entry name" value="Single-stranded right-handed beta-helix, Pectin lyase-like"/>
    <property type="match status" value="2"/>
</dbReference>
<dbReference type="InterPro" id="IPR012334">
    <property type="entry name" value="Pectin_lyas_fold"/>
</dbReference>
<proteinExistence type="predicted"/>
<dbReference type="Pfam" id="PF12708">
    <property type="entry name" value="Pect-lyase_RHGA_epim"/>
    <property type="match status" value="2"/>
</dbReference>
<dbReference type="AlphaFoldDB" id="A0AAD7X986"/>
<dbReference type="SUPFAM" id="SSF51126">
    <property type="entry name" value="Pectin lyase-like"/>
    <property type="match status" value="2"/>
</dbReference>
<dbReference type="CDD" id="cd23668">
    <property type="entry name" value="GH55_beta13glucanase-like"/>
    <property type="match status" value="1"/>
</dbReference>
<dbReference type="InterPro" id="IPR024535">
    <property type="entry name" value="RHGA/B-epi-like_pectate_lyase"/>
</dbReference>
<feature type="domain" description="Rhamnogalacturonase A/B/Epimerase-like pectate lyase" evidence="2">
    <location>
        <begin position="499"/>
        <end position="561"/>
    </location>
</feature>
<dbReference type="PANTHER" id="PTHR33928:SF2">
    <property type="entry name" value="PECTATE LYASE SUPERFAMILY PROTEIN DOMAIN-CONTAINING PROTEIN-RELATED"/>
    <property type="match status" value="1"/>
</dbReference>
<dbReference type="InterPro" id="IPR039279">
    <property type="entry name" value="QRT3-like"/>
</dbReference>
<feature type="domain" description="Rhamnogalacturonase A/B/Epimerase-like pectate lyase" evidence="2">
    <location>
        <begin position="108"/>
        <end position="370"/>
    </location>
</feature>
<dbReference type="InterPro" id="IPR011050">
    <property type="entry name" value="Pectin_lyase_fold/virulence"/>
</dbReference>
<dbReference type="Proteomes" id="UP001215151">
    <property type="component" value="Unassembled WGS sequence"/>
</dbReference>
<accession>A0AAD7X986</accession>
<gene>
    <name evidence="3" type="ORF">ONZ51_g5603</name>
</gene>
<evidence type="ECO:0000313" key="4">
    <source>
        <dbReference type="Proteomes" id="UP001215151"/>
    </source>
</evidence>
<reference evidence="3" key="1">
    <citation type="submission" date="2022-11" db="EMBL/GenBank/DDBJ databases">
        <title>Genome Sequence of Cubamyces cubensis.</title>
        <authorList>
            <person name="Buettner E."/>
        </authorList>
    </citation>
    <scope>NUCLEOTIDE SEQUENCE</scope>
    <source>
        <strain evidence="3">MPL-01</strain>
    </source>
</reference>
<dbReference type="GO" id="GO:0004650">
    <property type="term" value="F:polygalacturonase activity"/>
    <property type="evidence" value="ECO:0007669"/>
    <property type="project" value="InterPro"/>
</dbReference>
<sequence>MTSLPPTDHAGSALRTSDPPRSVRTRLTNFVHRVQHKLGKSSPPAEPILVQARPAAAAAVRPVMALGSSCSSPIGSGTAAPGDPYWMESIKHQGIAAFNPNPSTYQVFRNVKDFGAKGDGVTDDTAAINAAIASGSRCGGGTCDSSTTTPAVVYFPQGTYKVTTPLIAYYYTQLIGDARNPPTLLADASFTGMAVIDADPYIPNGNGAQWYVNQNNFFRSVRNFVIDLRQMPASASATGIHWQVSQATSLMNIVFEMSTAAGNAHQGIWMENGSGGFMGDMVFNGGKAQDPRTLLHVTVDVLTPVSLALQANMALNGSEADVLSHSFDALARFTVRNVTMNNADTAIYSIWNWGWTFQSVTINNCQVGFDLMTGGTTQSTQTVGAIAVIDAFVSNTPIFVRSSAPSNGQLAGSLVLNNIHLTNVPTAVGVGGGTTVLPGGTVTIESWAQGNVFSGTSQSPQFVQGSVPAPTKAASLLDSAGRIFGKMHPQYADYAVDQFVSVRDQGAKGDGTTDDTAALQAVFDKFSGCKIIFVDAGTYLISSTLTIPAGTQVVGEAWSVIMGGGSAFQDQNNPTVMVRVGAAGDEGIVEISDIIFATRGPAAGAIVVEWNVHSNEQGGAGMWDSHIRLGGAAGTNLLVANCPSGNTDTSCAAAFLALHLTPQSSAYLEGTWVWTADHDLDSGGSQQTSIFSGRGILSESAGPVWMIGTASEHQTLYQYNLAGAQNHYMGLIQTETPYYQPVPAPPAPFSVNRAYNDPSFSSSQTSAWAVHITSSQDILIFGAGLYSFFQNYGQTCLDTNSCQSQIFDIDNDSSVSVYSLSTVGVTWQLSVTEQGVIPASAGPNGFAETATLWTK</sequence>
<evidence type="ECO:0000256" key="1">
    <source>
        <dbReference type="SAM" id="MobiDB-lite"/>
    </source>
</evidence>
<protein>
    <recommendedName>
        <fullName evidence="2">Rhamnogalacturonase A/B/Epimerase-like pectate lyase domain-containing protein</fullName>
    </recommendedName>
</protein>
<comment type="caution">
    <text evidence="3">The sequence shown here is derived from an EMBL/GenBank/DDBJ whole genome shotgun (WGS) entry which is preliminary data.</text>
</comment>
<dbReference type="FunFam" id="2.160.20.10:FF:000049">
    <property type="entry name" value="Putative exo-beta-1,3-glucanase"/>
    <property type="match status" value="1"/>
</dbReference>
<dbReference type="EMBL" id="JAPEVG010000123">
    <property type="protein sequence ID" value="KAJ8482040.1"/>
    <property type="molecule type" value="Genomic_DNA"/>
</dbReference>
<dbReference type="PANTHER" id="PTHR33928">
    <property type="entry name" value="POLYGALACTURONASE QRT3"/>
    <property type="match status" value="1"/>
</dbReference>
<evidence type="ECO:0000259" key="2">
    <source>
        <dbReference type="Pfam" id="PF12708"/>
    </source>
</evidence>
<keyword evidence="4" id="KW-1185">Reference proteome</keyword>
<feature type="region of interest" description="Disordered" evidence="1">
    <location>
        <begin position="1"/>
        <end position="23"/>
    </location>
</feature>
<name>A0AAD7X986_9APHY</name>
<evidence type="ECO:0000313" key="3">
    <source>
        <dbReference type="EMBL" id="KAJ8482040.1"/>
    </source>
</evidence>
<organism evidence="3 4">
    <name type="scientific">Trametes cubensis</name>
    <dbReference type="NCBI Taxonomy" id="1111947"/>
    <lineage>
        <taxon>Eukaryota</taxon>
        <taxon>Fungi</taxon>
        <taxon>Dikarya</taxon>
        <taxon>Basidiomycota</taxon>
        <taxon>Agaricomycotina</taxon>
        <taxon>Agaricomycetes</taxon>
        <taxon>Polyporales</taxon>
        <taxon>Polyporaceae</taxon>
        <taxon>Trametes</taxon>
    </lineage>
</organism>